<evidence type="ECO:0008006" key="3">
    <source>
        <dbReference type="Google" id="ProtNLM"/>
    </source>
</evidence>
<organism evidence="1 2">
    <name type="scientific">Imtechella halotolerans K1</name>
    <dbReference type="NCBI Taxonomy" id="946077"/>
    <lineage>
        <taxon>Bacteria</taxon>
        <taxon>Pseudomonadati</taxon>
        <taxon>Bacteroidota</taxon>
        <taxon>Flavobacteriia</taxon>
        <taxon>Flavobacteriales</taxon>
        <taxon>Flavobacteriaceae</taxon>
        <taxon>Imtechella</taxon>
    </lineage>
</organism>
<dbReference type="RefSeq" id="WP_008239932.1">
    <property type="nucleotide sequence ID" value="NZ_AJJU01000014.1"/>
</dbReference>
<dbReference type="AlphaFoldDB" id="I0WC96"/>
<reference evidence="1 2" key="1">
    <citation type="journal article" date="2012" name="J. Bacteriol.">
        <title>Genome Sequence of the Halotolerant Bacterium Imtechella halotolerans K1T.</title>
        <authorList>
            <person name="Kumar S."/>
            <person name="Vikram S."/>
            <person name="Subramanian S."/>
            <person name="Raghava G.P."/>
            <person name="Pinnaka A.K."/>
        </authorList>
    </citation>
    <scope>NUCLEOTIDE SEQUENCE [LARGE SCALE GENOMIC DNA]</scope>
    <source>
        <strain evidence="1 2">K1</strain>
    </source>
</reference>
<comment type="caution">
    <text evidence="1">The sequence shown here is derived from an EMBL/GenBank/DDBJ whole genome shotgun (WGS) entry which is preliminary data.</text>
</comment>
<dbReference type="PROSITE" id="PS51257">
    <property type="entry name" value="PROKAR_LIPOPROTEIN"/>
    <property type="match status" value="1"/>
</dbReference>
<dbReference type="EMBL" id="AJJU01000014">
    <property type="protein sequence ID" value="EID74012.1"/>
    <property type="molecule type" value="Genomic_DNA"/>
</dbReference>
<keyword evidence="2" id="KW-1185">Reference proteome</keyword>
<sequence length="368" mass="42453">MKNKIFAYGVLLALVFTACSTEDDLEPSDLDNDRVSTQLDMSNPLVKRWFTDYNTGVLYEYDRLLDFVYVASSAQEAASWEGVELPELSTLYSDENGVFIPSEEEAYKAHVQASLEFLDANLFAYFKPNSKVATLMPHKVLISESIFSNGNIPGGKVLTESEERFSSSNQYGQRAVFNRHSIVFALNQDEFQNDPEGYTKDNFYIFLTRLMNMHNLYAQLPESFFTSKENYYGKEMEAIYREELGIGEEKTVYVIDKNWFYSKGFIDAIYFYNGSSGLRSYTQSFDEDGNRLPTRITHLKAIRPNYDFVDSREIDVRSYINEMIYRDADEFLEFPQNIQDNLKALLDLFTDLGIDILALNPDLEVLNQ</sequence>
<gene>
    <name evidence="1" type="ORF">W5A_09602</name>
</gene>
<dbReference type="OrthoDB" id="1418847at2"/>
<accession>I0WC96</accession>
<evidence type="ECO:0000313" key="1">
    <source>
        <dbReference type="EMBL" id="EID74012.1"/>
    </source>
</evidence>
<proteinExistence type="predicted"/>
<evidence type="ECO:0000313" key="2">
    <source>
        <dbReference type="Proteomes" id="UP000005938"/>
    </source>
</evidence>
<name>I0WC96_9FLAO</name>
<dbReference type="STRING" id="946077.W5A_09602"/>
<protein>
    <recommendedName>
        <fullName evidence="3">Lipoprotein</fullName>
    </recommendedName>
</protein>
<dbReference type="Proteomes" id="UP000005938">
    <property type="component" value="Unassembled WGS sequence"/>
</dbReference>